<dbReference type="InterPro" id="IPR002513">
    <property type="entry name" value="Tn3_Tnp_DDE_dom"/>
</dbReference>
<evidence type="ECO:0000313" key="3">
    <source>
        <dbReference type="Proteomes" id="UP000094329"/>
    </source>
</evidence>
<protein>
    <recommendedName>
        <fullName evidence="1">Tn3 transposase DDE domain-containing protein</fullName>
    </recommendedName>
</protein>
<gene>
    <name evidence="2" type="ORF">BGC07_15870</name>
</gene>
<accession>A0ABX2ZZD5</accession>
<comment type="caution">
    <text evidence="2">The sequence shown here is derived from an EMBL/GenBank/DDBJ whole genome shotgun (WGS) entry which is preliminary data.</text>
</comment>
<sequence length="194" mass="22304">MLEMLSTVNHATHFLDEFEHWQIKYQRAKPNKKTLFAGIIGYGCDIGHRKLAQISKQIDEEELENTVNWYFSLQNVQSANDRILHFMDQMSLPNIYRQNANALHTSSDGQKFEVAVDSLNANYSYKYLGKDKGVSVVSFIDMRDLMWHSTVISSAEREAAYVIDGLMHNDVIKSDIHSTDTHGYSEVILQQPIF</sequence>
<evidence type="ECO:0000259" key="1">
    <source>
        <dbReference type="Pfam" id="PF01526"/>
    </source>
</evidence>
<proteinExistence type="predicted"/>
<dbReference type="Pfam" id="PF01526">
    <property type="entry name" value="DDE_Tnp_Tn3"/>
    <property type="match status" value="1"/>
</dbReference>
<dbReference type="Proteomes" id="UP000094329">
    <property type="component" value="Unassembled WGS sequence"/>
</dbReference>
<reference evidence="2 3" key="1">
    <citation type="submission" date="2016-08" db="EMBL/GenBank/DDBJ databases">
        <title>Draft genome sequence of Candidatus Piscirickettsia litoralis, from seawater.</title>
        <authorList>
            <person name="Wan X."/>
            <person name="Lee A.J."/>
            <person name="Hou S."/>
            <person name="Donachie S.P."/>
        </authorList>
    </citation>
    <scope>NUCLEOTIDE SEQUENCE [LARGE SCALE GENOMIC DNA]</scope>
    <source>
        <strain evidence="2 3">Y2</strain>
    </source>
</reference>
<feature type="domain" description="Tn3 transposase DDE" evidence="1">
    <location>
        <begin position="3"/>
        <end position="188"/>
    </location>
</feature>
<dbReference type="EMBL" id="MDTU01000002">
    <property type="protein sequence ID" value="ODN41580.1"/>
    <property type="molecule type" value="Genomic_DNA"/>
</dbReference>
<evidence type="ECO:0000313" key="2">
    <source>
        <dbReference type="EMBL" id="ODN41580.1"/>
    </source>
</evidence>
<organism evidence="2 3">
    <name type="scientific">Piscirickettsia litoralis</name>
    <dbReference type="NCBI Taxonomy" id="1891921"/>
    <lineage>
        <taxon>Bacteria</taxon>
        <taxon>Pseudomonadati</taxon>
        <taxon>Pseudomonadota</taxon>
        <taxon>Gammaproteobacteria</taxon>
        <taxon>Thiotrichales</taxon>
        <taxon>Piscirickettsiaceae</taxon>
        <taxon>Piscirickettsia</taxon>
    </lineage>
</organism>
<name>A0ABX2ZZD5_9GAMM</name>
<keyword evidence="3" id="KW-1185">Reference proteome</keyword>